<evidence type="ECO:0000256" key="6">
    <source>
        <dbReference type="PROSITE-ProRule" id="PRU00076"/>
    </source>
</evidence>
<accession>A0A0B6ZJG2</accession>
<proteinExistence type="predicted"/>
<dbReference type="InterPro" id="IPR018097">
    <property type="entry name" value="EGF_Ca-bd_CS"/>
</dbReference>
<evidence type="ECO:0000259" key="8">
    <source>
        <dbReference type="PROSITE" id="PS50184"/>
    </source>
</evidence>
<keyword evidence="2" id="KW-0732">Signal</keyword>
<dbReference type="PROSITE" id="PS50026">
    <property type="entry name" value="EGF_3"/>
    <property type="match status" value="2"/>
</dbReference>
<dbReference type="AlphaFoldDB" id="A0A0B6ZJG2"/>
<gene>
    <name evidence="9" type="primary">ORF64671</name>
</gene>
<dbReference type="GO" id="GO:0005509">
    <property type="term" value="F:calcium ion binding"/>
    <property type="evidence" value="ECO:0007669"/>
    <property type="project" value="InterPro"/>
</dbReference>
<keyword evidence="5" id="KW-0325">Glycoprotein</keyword>
<dbReference type="PANTHER" id="PTHR24042:SF5">
    <property type="entry name" value="EGF-LIKE CALCIUM-BINDING DOMAIN-CONTAINING PROTEIN"/>
    <property type="match status" value="1"/>
</dbReference>
<evidence type="ECO:0000256" key="3">
    <source>
        <dbReference type="ARBA" id="ARBA00022737"/>
    </source>
</evidence>
<feature type="domain" description="VWFC" evidence="8">
    <location>
        <begin position="8"/>
        <end position="66"/>
    </location>
</feature>
<dbReference type="InterPro" id="IPR000152">
    <property type="entry name" value="EGF-type_Asp/Asn_hydroxyl_site"/>
</dbReference>
<dbReference type="PROSITE" id="PS50184">
    <property type="entry name" value="VWFC_2"/>
    <property type="match status" value="3"/>
</dbReference>
<feature type="domain" description="VWFC" evidence="8">
    <location>
        <begin position="216"/>
        <end position="275"/>
    </location>
</feature>
<dbReference type="InterPro" id="IPR024731">
    <property type="entry name" value="NELL2-like_EGF"/>
</dbReference>
<evidence type="ECO:0000256" key="1">
    <source>
        <dbReference type="ARBA" id="ARBA00022536"/>
    </source>
</evidence>
<dbReference type="PROSITE" id="PS01208">
    <property type="entry name" value="VWFC_1"/>
    <property type="match status" value="2"/>
</dbReference>
<dbReference type="CDD" id="cd00054">
    <property type="entry name" value="EGF_CA"/>
    <property type="match status" value="1"/>
</dbReference>
<keyword evidence="4" id="KW-1015">Disulfide bond</keyword>
<dbReference type="EMBL" id="HACG01021126">
    <property type="protein sequence ID" value="CEK67991.1"/>
    <property type="molecule type" value="Transcribed_RNA"/>
</dbReference>
<sequence>LGQCQCFKSCSLDNGTQIQEGEEWKKDICSTCRCLNGSVQCHHEGCPPTECDNPVYMDGECCPVCPTNCFYNGKYYDHGDEISPRVCVSCTCNNGRMVCEQQDIKKTCPELKCSKSDQIEIHGQCCPVCKGTDFCTLGHTCHSNASCVNLATRYACQCHEGFEGDGRDCQDINECQVTGGRHGHHCNTNTVCVNNIGSYRCDCMKGFNRLDTYECTDCVDKGIEYSNGSKWKSPLEACQECMCQHGEIDCLPLACPKLTCENVIQQPNECCPTCADSNPCLSLTIDIGGHDLSQTTCMHMGMSFSHGEEWRLEQDQCTSCQCRAGHICCTFNEACS</sequence>
<dbReference type="PROSITE" id="PS00010">
    <property type="entry name" value="ASX_HYDROXYL"/>
    <property type="match status" value="2"/>
</dbReference>
<dbReference type="SMART" id="SM00179">
    <property type="entry name" value="EGF_CA"/>
    <property type="match status" value="2"/>
</dbReference>
<feature type="domain" description="VWFC" evidence="8">
    <location>
        <begin position="67"/>
        <end position="130"/>
    </location>
</feature>
<evidence type="ECO:0000256" key="5">
    <source>
        <dbReference type="ARBA" id="ARBA00023180"/>
    </source>
</evidence>
<feature type="non-terminal residue" evidence="9">
    <location>
        <position position="1"/>
    </location>
</feature>
<dbReference type="InterPro" id="IPR051586">
    <property type="entry name" value="PKC-binding_NELL"/>
</dbReference>
<feature type="non-terminal residue" evidence="9">
    <location>
        <position position="336"/>
    </location>
</feature>
<evidence type="ECO:0000259" key="7">
    <source>
        <dbReference type="PROSITE" id="PS50026"/>
    </source>
</evidence>
<dbReference type="InterPro" id="IPR001007">
    <property type="entry name" value="VWF_dom"/>
</dbReference>
<dbReference type="PROSITE" id="PS01187">
    <property type="entry name" value="EGF_CA"/>
    <property type="match status" value="1"/>
</dbReference>
<dbReference type="SUPFAM" id="SSF57603">
    <property type="entry name" value="FnI-like domain"/>
    <property type="match status" value="2"/>
</dbReference>
<dbReference type="SUPFAM" id="SSF57196">
    <property type="entry name" value="EGF/Laminin"/>
    <property type="match status" value="2"/>
</dbReference>
<dbReference type="SMART" id="SM00214">
    <property type="entry name" value="VWC"/>
    <property type="match status" value="3"/>
</dbReference>
<dbReference type="InterPro" id="IPR001881">
    <property type="entry name" value="EGF-like_Ca-bd_dom"/>
</dbReference>
<keyword evidence="1 6" id="KW-0245">EGF-like domain</keyword>
<dbReference type="Gene3D" id="2.10.70.10">
    <property type="entry name" value="Complement Module, domain 1"/>
    <property type="match status" value="1"/>
</dbReference>
<dbReference type="GO" id="GO:0008201">
    <property type="term" value="F:heparin binding"/>
    <property type="evidence" value="ECO:0007669"/>
    <property type="project" value="TreeGrafter"/>
</dbReference>
<dbReference type="InterPro" id="IPR049883">
    <property type="entry name" value="NOTCH1_EGF-like"/>
</dbReference>
<organism evidence="9">
    <name type="scientific">Arion vulgaris</name>
    <dbReference type="NCBI Taxonomy" id="1028688"/>
    <lineage>
        <taxon>Eukaryota</taxon>
        <taxon>Metazoa</taxon>
        <taxon>Spiralia</taxon>
        <taxon>Lophotrochozoa</taxon>
        <taxon>Mollusca</taxon>
        <taxon>Gastropoda</taxon>
        <taxon>Heterobranchia</taxon>
        <taxon>Euthyneura</taxon>
        <taxon>Panpulmonata</taxon>
        <taxon>Eupulmonata</taxon>
        <taxon>Stylommatophora</taxon>
        <taxon>Helicina</taxon>
        <taxon>Arionoidea</taxon>
        <taxon>Arionidae</taxon>
        <taxon>Arion</taxon>
    </lineage>
</organism>
<dbReference type="Pfam" id="PF23334">
    <property type="entry name" value="VWC2L_2nd"/>
    <property type="match status" value="1"/>
</dbReference>
<comment type="caution">
    <text evidence="6">Lacks conserved residue(s) required for the propagation of feature annotation.</text>
</comment>
<dbReference type="SMART" id="SM00181">
    <property type="entry name" value="EGF"/>
    <property type="match status" value="2"/>
</dbReference>
<evidence type="ECO:0000256" key="2">
    <source>
        <dbReference type="ARBA" id="ARBA00022729"/>
    </source>
</evidence>
<dbReference type="PANTHER" id="PTHR24042">
    <property type="entry name" value="NEL HOMOLOG"/>
    <property type="match status" value="1"/>
</dbReference>
<dbReference type="Pfam" id="PF07645">
    <property type="entry name" value="EGF_CA"/>
    <property type="match status" value="1"/>
</dbReference>
<dbReference type="Pfam" id="PF00093">
    <property type="entry name" value="VWC"/>
    <property type="match status" value="2"/>
</dbReference>
<dbReference type="SMART" id="SM00215">
    <property type="entry name" value="VWC_out"/>
    <property type="match status" value="3"/>
</dbReference>
<dbReference type="InterPro" id="IPR000742">
    <property type="entry name" value="EGF"/>
</dbReference>
<feature type="domain" description="EGF-like" evidence="7">
    <location>
        <begin position="171"/>
        <end position="216"/>
    </location>
</feature>
<dbReference type="GO" id="GO:0005615">
    <property type="term" value="C:extracellular space"/>
    <property type="evidence" value="ECO:0007669"/>
    <property type="project" value="TreeGrafter"/>
</dbReference>
<protein>
    <recommendedName>
        <fullName evidence="10">VWFC domain-containing protein</fullName>
    </recommendedName>
</protein>
<keyword evidence="3" id="KW-0677">Repeat</keyword>
<feature type="domain" description="EGF-like" evidence="7">
    <location>
        <begin position="131"/>
        <end position="170"/>
    </location>
</feature>
<dbReference type="Pfam" id="PF12947">
    <property type="entry name" value="EGF_3"/>
    <property type="match status" value="1"/>
</dbReference>
<dbReference type="FunFam" id="2.10.25.10:FF:000038">
    <property type="entry name" value="Fibrillin 2"/>
    <property type="match status" value="1"/>
</dbReference>
<dbReference type="PROSITE" id="PS01186">
    <property type="entry name" value="EGF_2"/>
    <property type="match status" value="2"/>
</dbReference>
<name>A0A0B6ZJG2_9EUPU</name>
<dbReference type="Gene3D" id="6.20.200.20">
    <property type="match status" value="3"/>
</dbReference>
<evidence type="ECO:0008006" key="10">
    <source>
        <dbReference type="Google" id="ProtNLM"/>
    </source>
</evidence>
<evidence type="ECO:0000256" key="4">
    <source>
        <dbReference type="ARBA" id="ARBA00023157"/>
    </source>
</evidence>
<evidence type="ECO:0000313" key="9">
    <source>
        <dbReference type="EMBL" id="CEK67991.1"/>
    </source>
</evidence>
<dbReference type="Gene3D" id="2.10.25.10">
    <property type="entry name" value="Laminin"/>
    <property type="match status" value="2"/>
</dbReference>
<reference evidence="9" key="1">
    <citation type="submission" date="2014-12" db="EMBL/GenBank/DDBJ databases">
        <title>Insight into the proteome of Arion vulgaris.</title>
        <authorList>
            <person name="Aradska J."/>
            <person name="Bulat T."/>
            <person name="Smidak R."/>
            <person name="Sarate P."/>
            <person name="Gangsoo J."/>
            <person name="Sialana F."/>
            <person name="Bilban M."/>
            <person name="Lubec G."/>
        </authorList>
    </citation>
    <scope>NUCLEOTIDE SEQUENCE</scope>
    <source>
        <tissue evidence="9">Skin</tissue>
    </source>
</reference>